<feature type="compositionally biased region" description="Polar residues" evidence="1">
    <location>
        <begin position="297"/>
        <end position="315"/>
    </location>
</feature>
<sequence>MANALKHPWICDYLIEVAEEYGANISGIPPHPLTKKAQLIKFLTHPKPDEDSWVWATISDKVYTIPVRFSKEAVAAYRSNPQTGCDLTELKTAFIQLKSFRPMLARVPSGGRMSDVARLWLEVKEFEVKGSYGAEVWSSPTDVETEQRIRVWAEGLRSDGGGGNVLKIAKQERELKSHEEPKEVLQRYPKVAAKKAPINHPVPRSKLLTRQSARKTYHSYSEQDAVETQPRDMKAYKSIWRRVSRKPHLHIPPAEMSFDDVPFAGQSDEEKEPPGLSKRPDSAVKTPKRPRRRNALDLSTQDSSQAQRSPSNWSISGYGDDDGDQDERSSSVQGSPMKVDEGTAREAAQPTESLSNGVMLLEAAEGNRTQSTDIPTSSVSAPTPAQRQKPSIPSSSLPNPSNTGNVLVPDSSLPAPLLSIPSLQPGLPPAQMTCARKVPGPRDQSVHPDLSTIGRILVPNSDTSGTATYSQPSQAQSQSQDLSHDSQSQGQRFAQSLSYSPKSQEQEQAQRPDVAGDSESVESQMKSEPRSQELSQLRSEILPSEAQQIDRAPTNAPDAAPELMPAELTLDNSLEANPPLPRDLHSMPIADPNDDQELAEDAHFASSPAHTPVDDTTRPATPPPKASPSQEDAGVSNEPDPLPSDDTVSMNDVGGELSDENLSQDKEEDQLSSDDARMDITLNLSRRTHSRISRETTSTRGPKPRGKSSSPGIVPDSQPEPEKEPEAEAAAVCKPLDSAASEPPTALPITPPNPDVFYNEASFQGGASSKSSYPEQALVLFGLAGDDDRKQRIKPAVEETQKKKPQESKLPTGSNHDAAMWASPAFLQKGSKRPRSPSSSTSSSIEEKPKKKRRQTAVLPGSNISVEITHIPSIAKPVQQPQSATSSASVERAGGLIREASITAGMKQIDLTRSGSMASVNSTRRSRDGSKHSSIVPAPRSSVDVTMSSDQSRSRREGSGRNSRPSLPRSASSEVSSEHGSRRSHGTSGSVQAGPSRVKREEAGSVVPTASQRSGQDPPAAADNIKPVKSSALGALRAALDFSQVDGPPSVTWERLERIMRSTGKTRYLELNKGGGQ</sequence>
<gene>
    <name evidence="2" type="ORF">BXZ70DRAFT_27293</name>
</gene>
<reference evidence="2" key="1">
    <citation type="journal article" date="2021" name="New Phytol.">
        <title>Evolutionary innovations through gain and loss of genes in the ectomycorrhizal Boletales.</title>
        <authorList>
            <person name="Wu G."/>
            <person name="Miyauchi S."/>
            <person name="Morin E."/>
            <person name="Kuo A."/>
            <person name="Drula E."/>
            <person name="Varga T."/>
            <person name="Kohler A."/>
            <person name="Feng B."/>
            <person name="Cao Y."/>
            <person name="Lipzen A."/>
            <person name="Daum C."/>
            <person name="Hundley H."/>
            <person name="Pangilinan J."/>
            <person name="Johnson J."/>
            <person name="Barry K."/>
            <person name="LaButti K."/>
            <person name="Ng V."/>
            <person name="Ahrendt S."/>
            <person name="Min B."/>
            <person name="Choi I.G."/>
            <person name="Park H."/>
            <person name="Plett J.M."/>
            <person name="Magnuson J."/>
            <person name="Spatafora J.W."/>
            <person name="Nagy L.G."/>
            <person name="Henrissat B."/>
            <person name="Grigoriev I.V."/>
            <person name="Yang Z.L."/>
            <person name="Xu J."/>
            <person name="Martin F.M."/>
        </authorList>
    </citation>
    <scope>NUCLEOTIDE SEQUENCE</scope>
    <source>
        <strain evidence="2">KKN 215</strain>
    </source>
</reference>
<feature type="compositionally biased region" description="Low complexity" evidence="1">
    <location>
        <begin position="390"/>
        <end position="425"/>
    </location>
</feature>
<proteinExistence type="predicted"/>
<feature type="compositionally biased region" description="Polar residues" evidence="1">
    <location>
        <begin position="911"/>
        <end position="923"/>
    </location>
</feature>
<dbReference type="AlphaFoldDB" id="A0A8K0V0H0"/>
<evidence type="ECO:0000256" key="1">
    <source>
        <dbReference type="SAM" id="MobiDB-lite"/>
    </source>
</evidence>
<keyword evidence="3" id="KW-1185">Reference proteome</keyword>
<feature type="compositionally biased region" description="Polar residues" evidence="1">
    <location>
        <begin position="492"/>
        <end position="503"/>
    </location>
</feature>
<feature type="compositionally biased region" description="Polar residues" evidence="1">
    <location>
        <begin position="879"/>
        <end position="889"/>
    </location>
</feature>
<evidence type="ECO:0000313" key="2">
    <source>
        <dbReference type="EMBL" id="KAH8107992.1"/>
    </source>
</evidence>
<protein>
    <recommendedName>
        <fullName evidence="4">Telomere replication protein EST3</fullName>
    </recommendedName>
</protein>
<dbReference type="Gene3D" id="2.40.50.960">
    <property type="match status" value="1"/>
</dbReference>
<feature type="region of interest" description="Disordered" evidence="1">
    <location>
        <begin position="873"/>
        <end position="892"/>
    </location>
</feature>
<feature type="compositionally biased region" description="Polar residues" evidence="1">
    <location>
        <begin position="761"/>
        <end position="774"/>
    </location>
</feature>
<dbReference type="OrthoDB" id="3144405at2759"/>
<feature type="compositionally biased region" description="Polar residues" evidence="1">
    <location>
        <begin position="367"/>
        <end position="389"/>
    </location>
</feature>
<dbReference type="Proteomes" id="UP000813824">
    <property type="component" value="Unassembled WGS sequence"/>
</dbReference>
<feature type="compositionally biased region" description="Low complexity" evidence="1">
    <location>
        <begin position="470"/>
        <end position="491"/>
    </location>
</feature>
<feature type="region of interest" description="Disordered" evidence="1">
    <location>
        <begin position="251"/>
        <end position="865"/>
    </location>
</feature>
<feature type="region of interest" description="Disordered" evidence="1">
    <location>
        <begin position="899"/>
        <end position="1025"/>
    </location>
</feature>
<accession>A0A8K0V0H0</accession>
<feature type="compositionally biased region" description="Low complexity" evidence="1">
    <location>
        <begin position="960"/>
        <end position="975"/>
    </location>
</feature>
<evidence type="ECO:0008006" key="4">
    <source>
        <dbReference type="Google" id="ProtNLM"/>
    </source>
</evidence>
<name>A0A8K0V0H0_9AGAR</name>
<dbReference type="EMBL" id="JAEVFJ010000001">
    <property type="protein sequence ID" value="KAH8107992.1"/>
    <property type="molecule type" value="Genomic_DNA"/>
</dbReference>
<feature type="region of interest" description="Disordered" evidence="1">
    <location>
        <begin position="196"/>
        <end position="229"/>
    </location>
</feature>
<comment type="caution">
    <text evidence="2">The sequence shown here is derived from an EMBL/GenBank/DDBJ whole genome shotgun (WGS) entry which is preliminary data.</text>
</comment>
<feature type="compositionally biased region" description="Polar residues" evidence="1">
    <location>
        <begin position="460"/>
        <end position="469"/>
    </location>
</feature>
<evidence type="ECO:0000313" key="3">
    <source>
        <dbReference type="Proteomes" id="UP000813824"/>
    </source>
</evidence>
<organism evidence="2 3">
    <name type="scientific">Cristinia sonorae</name>
    <dbReference type="NCBI Taxonomy" id="1940300"/>
    <lineage>
        <taxon>Eukaryota</taxon>
        <taxon>Fungi</taxon>
        <taxon>Dikarya</taxon>
        <taxon>Basidiomycota</taxon>
        <taxon>Agaricomycotina</taxon>
        <taxon>Agaricomycetes</taxon>
        <taxon>Agaricomycetidae</taxon>
        <taxon>Agaricales</taxon>
        <taxon>Pleurotineae</taxon>
        <taxon>Stephanosporaceae</taxon>
        <taxon>Cristinia</taxon>
    </lineage>
</organism>
<feature type="compositionally biased region" description="Pro residues" evidence="1">
    <location>
        <begin position="745"/>
        <end position="754"/>
    </location>
</feature>
<feature type="compositionally biased region" description="Basic and acidic residues" evidence="1">
    <location>
        <begin position="786"/>
        <end position="807"/>
    </location>
</feature>